<dbReference type="RefSeq" id="WP_058246370.1">
    <property type="nucleotide sequence ID" value="NZ_CYSE01000001.1"/>
</dbReference>
<evidence type="ECO:0000313" key="2">
    <source>
        <dbReference type="EMBL" id="CUH76274.1"/>
    </source>
</evidence>
<proteinExistence type="predicted"/>
<accession>A0A0P1G382</accession>
<reference evidence="2 3" key="1">
    <citation type="submission" date="2015-09" db="EMBL/GenBank/DDBJ databases">
        <authorList>
            <consortium name="Swine Surveillance"/>
        </authorList>
    </citation>
    <scope>NUCLEOTIDE SEQUENCE [LARGE SCALE GENOMIC DNA]</scope>
    <source>
        <strain evidence="2 3">CECT 7648</strain>
    </source>
</reference>
<evidence type="ECO:0000313" key="3">
    <source>
        <dbReference type="Proteomes" id="UP000054935"/>
    </source>
</evidence>
<dbReference type="Proteomes" id="UP000054935">
    <property type="component" value="Unassembled WGS sequence"/>
</dbReference>
<name>A0A0P1G382_9RHOB</name>
<dbReference type="EMBL" id="CYSE01000001">
    <property type="protein sequence ID" value="CUH76274.1"/>
    <property type="molecule type" value="Genomic_DNA"/>
</dbReference>
<keyword evidence="3" id="KW-1185">Reference proteome</keyword>
<protein>
    <submittedName>
        <fullName evidence="2">Uncharacterized protein</fullName>
    </submittedName>
</protein>
<sequence>MAQPRKRKPGPKRRTGRPATAATRAKNTAYQKAQREALQEVGYVVMQIVVPQEESAHLRRKSQVHRIEGLIAAAMANEDLSEARRQEYRLAALRIEHEAEIRAENSLKNRLEREEQAQIEAWRKERAAAVEDTLQTAKPSWMV</sequence>
<organism evidence="2 3">
    <name type="scientific">Tropicibacter naphthalenivorans</name>
    <dbReference type="NCBI Taxonomy" id="441103"/>
    <lineage>
        <taxon>Bacteria</taxon>
        <taxon>Pseudomonadati</taxon>
        <taxon>Pseudomonadota</taxon>
        <taxon>Alphaproteobacteria</taxon>
        <taxon>Rhodobacterales</taxon>
        <taxon>Roseobacteraceae</taxon>
        <taxon>Tropicibacter</taxon>
    </lineage>
</organism>
<dbReference type="AlphaFoldDB" id="A0A0P1G382"/>
<evidence type="ECO:0000256" key="1">
    <source>
        <dbReference type="SAM" id="MobiDB-lite"/>
    </source>
</evidence>
<gene>
    <name evidence="2" type="ORF">TRN7648_00866</name>
</gene>
<feature type="region of interest" description="Disordered" evidence="1">
    <location>
        <begin position="1"/>
        <end position="29"/>
    </location>
</feature>
<feature type="compositionally biased region" description="Basic residues" evidence="1">
    <location>
        <begin position="1"/>
        <end position="16"/>
    </location>
</feature>